<protein>
    <submittedName>
        <fullName evidence="2">Uncharacterized protein</fullName>
    </submittedName>
</protein>
<sequence length="77" mass="8850">MVHESRTGVFSSIVTSCISILFLFFLFVPLSSFPFFFSFFHFSAFFSSSLALSPSVYRDLPFLYLRLYVHALFSLGL</sequence>
<evidence type="ECO:0000256" key="1">
    <source>
        <dbReference type="SAM" id="Phobius"/>
    </source>
</evidence>
<feature type="transmembrane region" description="Helical" evidence="1">
    <location>
        <begin position="7"/>
        <end position="27"/>
    </location>
</feature>
<comment type="caution">
    <text evidence="2">The sequence shown here is derived from an EMBL/GenBank/DDBJ whole genome shotgun (WGS) entry which is preliminary data.</text>
</comment>
<evidence type="ECO:0000313" key="2">
    <source>
        <dbReference type="EMBL" id="KAK4118650.1"/>
    </source>
</evidence>
<dbReference type="EMBL" id="MU853262">
    <property type="protein sequence ID" value="KAK4118650.1"/>
    <property type="molecule type" value="Genomic_DNA"/>
</dbReference>
<feature type="transmembrane region" description="Helical" evidence="1">
    <location>
        <begin position="33"/>
        <end position="57"/>
    </location>
</feature>
<name>A0AAN6TQ79_9PEZI</name>
<keyword evidence="1" id="KW-1133">Transmembrane helix</keyword>
<gene>
    <name evidence="2" type="ORF">N657DRAFT_367308</name>
</gene>
<proteinExistence type="predicted"/>
<keyword evidence="3" id="KW-1185">Reference proteome</keyword>
<dbReference type="PROSITE" id="PS51257">
    <property type="entry name" value="PROKAR_LIPOPROTEIN"/>
    <property type="match status" value="1"/>
</dbReference>
<accession>A0AAN6TQ79</accession>
<evidence type="ECO:0000313" key="3">
    <source>
        <dbReference type="Proteomes" id="UP001302602"/>
    </source>
</evidence>
<dbReference type="AlphaFoldDB" id="A0AAN6TQ79"/>
<organism evidence="2 3">
    <name type="scientific">Parathielavia appendiculata</name>
    <dbReference type="NCBI Taxonomy" id="2587402"/>
    <lineage>
        <taxon>Eukaryota</taxon>
        <taxon>Fungi</taxon>
        <taxon>Dikarya</taxon>
        <taxon>Ascomycota</taxon>
        <taxon>Pezizomycotina</taxon>
        <taxon>Sordariomycetes</taxon>
        <taxon>Sordariomycetidae</taxon>
        <taxon>Sordariales</taxon>
        <taxon>Chaetomiaceae</taxon>
        <taxon>Parathielavia</taxon>
    </lineage>
</organism>
<keyword evidence="1" id="KW-0472">Membrane</keyword>
<dbReference type="GeneID" id="87823779"/>
<dbReference type="Proteomes" id="UP001302602">
    <property type="component" value="Unassembled WGS sequence"/>
</dbReference>
<reference evidence="2" key="2">
    <citation type="submission" date="2023-05" db="EMBL/GenBank/DDBJ databases">
        <authorList>
            <consortium name="Lawrence Berkeley National Laboratory"/>
            <person name="Steindorff A."/>
            <person name="Hensen N."/>
            <person name="Bonometti L."/>
            <person name="Westerberg I."/>
            <person name="Brannstrom I.O."/>
            <person name="Guillou S."/>
            <person name="Cros-Aarteil S."/>
            <person name="Calhoun S."/>
            <person name="Haridas S."/>
            <person name="Kuo A."/>
            <person name="Mondo S."/>
            <person name="Pangilinan J."/>
            <person name="Riley R."/>
            <person name="Labutti K."/>
            <person name="Andreopoulos B."/>
            <person name="Lipzen A."/>
            <person name="Chen C."/>
            <person name="Yanf M."/>
            <person name="Daum C."/>
            <person name="Ng V."/>
            <person name="Clum A."/>
            <person name="Ohm R."/>
            <person name="Martin F."/>
            <person name="Silar P."/>
            <person name="Natvig D."/>
            <person name="Lalanne C."/>
            <person name="Gautier V."/>
            <person name="Ament-Velasquez S.L."/>
            <person name="Kruys A."/>
            <person name="Hutchinson M.I."/>
            <person name="Powell A.J."/>
            <person name="Barry K."/>
            <person name="Miller A.N."/>
            <person name="Grigoriev I.V."/>
            <person name="Debuchy R."/>
            <person name="Gladieux P."/>
            <person name="Thoren M.H."/>
            <person name="Johannesson H."/>
        </authorList>
    </citation>
    <scope>NUCLEOTIDE SEQUENCE</scope>
    <source>
        <strain evidence="2">CBS 731.68</strain>
    </source>
</reference>
<reference evidence="2" key="1">
    <citation type="journal article" date="2023" name="Mol. Phylogenet. Evol.">
        <title>Genome-scale phylogeny and comparative genomics of the fungal order Sordariales.</title>
        <authorList>
            <person name="Hensen N."/>
            <person name="Bonometti L."/>
            <person name="Westerberg I."/>
            <person name="Brannstrom I.O."/>
            <person name="Guillou S."/>
            <person name="Cros-Aarteil S."/>
            <person name="Calhoun S."/>
            <person name="Haridas S."/>
            <person name="Kuo A."/>
            <person name="Mondo S."/>
            <person name="Pangilinan J."/>
            <person name="Riley R."/>
            <person name="LaButti K."/>
            <person name="Andreopoulos B."/>
            <person name="Lipzen A."/>
            <person name="Chen C."/>
            <person name="Yan M."/>
            <person name="Daum C."/>
            <person name="Ng V."/>
            <person name="Clum A."/>
            <person name="Steindorff A."/>
            <person name="Ohm R.A."/>
            <person name="Martin F."/>
            <person name="Silar P."/>
            <person name="Natvig D.O."/>
            <person name="Lalanne C."/>
            <person name="Gautier V."/>
            <person name="Ament-Velasquez S.L."/>
            <person name="Kruys A."/>
            <person name="Hutchinson M.I."/>
            <person name="Powell A.J."/>
            <person name="Barry K."/>
            <person name="Miller A.N."/>
            <person name="Grigoriev I.V."/>
            <person name="Debuchy R."/>
            <person name="Gladieux P."/>
            <person name="Hiltunen Thoren M."/>
            <person name="Johannesson H."/>
        </authorList>
    </citation>
    <scope>NUCLEOTIDE SEQUENCE</scope>
    <source>
        <strain evidence="2">CBS 731.68</strain>
    </source>
</reference>
<dbReference type="RefSeq" id="XP_062642423.1">
    <property type="nucleotide sequence ID" value="XM_062787009.1"/>
</dbReference>
<keyword evidence="1" id="KW-0812">Transmembrane</keyword>